<dbReference type="GO" id="GO:0003676">
    <property type="term" value="F:nucleic acid binding"/>
    <property type="evidence" value="ECO:0007669"/>
    <property type="project" value="InterPro"/>
</dbReference>
<keyword evidence="1" id="KW-0479">Metal-binding</keyword>
<dbReference type="PROSITE" id="PS51133">
    <property type="entry name" value="ZF_TFIIS_2"/>
    <property type="match status" value="1"/>
</dbReference>
<comment type="caution">
    <text evidence="6">The sequence shown here is derived from an EMBL/GenBank/DDBJ whole genome shotgun (WGS) entry which is preliminary data.</text>
</comment>
<dbReference type="SMART" id="SM00440">
    <property type="entry name" value="ZnF_C2C2"/>
    <property type="match status" value="1"/>
</dbReference>
<keyword evidence="4" id="KW-0805">Transcription regulation</keyword>
<dbReference type="SMART" id="SM00661">
    <property type="entry name" value="RPOL9"/>
    <property type="match status" value="1"/>
</dbReference>
<dbReference type="InterPro" id="IPR012164">
    <property type="entry name" value="Rpa12/Rpb9/Rpc10/TFS"/>
</dbReference>
<feature type="domain" description="TFIIS-type" evidence="5">
    <location>
        <begin position="63"/>
        <end position="103"/>
    </location>
</feature>
<dbReference type="AlphaFoldDB" id="X1SU41"/>
<evidence type="ECO:0000256" key="2">
    <source>
        <dbReference type="ARBA" id="ARBA00022771"/>
    </source>
</evidence>
<dbReference type="PROSITE" id="PS00466">
    <property type="entry name" value="ZF_TFIIS_1"/>
    <property type="match status" value="1"/>
</dbReference>
<evidence type="ECO:0000256" key="3">
    <source>
        <dbReference type="ARBA" id="ARBA00022833"/>
    </source>
</evidence>
<dbReference type="InterPro" id="IPR006288">
    <property type="entry name" value="TFS"/>
</dbReference>
<dbReference type="Gene3D" id="2.20.25.10">
    <property type="match status" value="1"/>
</dbReference>
<keyword evidence="3" id="KW-0862">Zinc</keyword>
<evidence type="ECO:0000313" key="6">
    <source>
        <dbReference type="EMBL" id="GAI82646.1"/>
    </source>
</evidence>
<dbReference type="InterPro" id="IPR001529">
    <property type="entry name" value="Zn_ribbon_RPB9"/>
</dbReference>
<evidence type="ECO:0000256" key="4">
    <source>
        <dbReference type="ARBA" id="ARBA00023015"/>
    </source>
</evidence>
<accession>X1SU41</accession>
<dbReference type="EMBL" id="BARW01006929">
    <property type="protein sequence ID" value="GAI82646.1"/>
    <property type="molecule type" value="Genomic_DNA"/>
</dbReference>
<dbReference type="GO" id="GO:0006351">
    <property type="term" value="P:DNA-templated transcription"/>
    <property type="evidence" value="ECO:0007669"/>
    <property type="project" value="InterPro"/>
</dbReference>
<dbReference type="InterPro" id="IPR001222">
    <property type="entry name" value="Znf_TFIIS"/>
</dbReference>
<dbReference type="Pfam" id="PF02150">
    <property type="entry name" value="Zn_ribbon_RPB9"/>
    <property type="match status" value="1"/>
</dbReference>
<dbReference type="PANTHER" id="PTHR11239:SF12">
    <property type="entry name" value="DNA-DIRECTED RNA POLYMERASE III SUBUNIT RPC10"/>
    <property type="match status" value="1"/>
</dbReference>
<keyword evidence="2" id="KW-0863">Zinc-finger</keyword>
<dbReference type="GO" id="GO:0003899">
    <property type="term" value="F:DNA-directed RNA polymerase activity"/>
    <property type="evidence" value="ECO:0007669"/>
    <property type="project" value="InterPro"/>
</dbReference>
<dbReference type="SUPFAM" id="SSF57783">
    <property type="entry name" value="Zinc beta-ribbon"/>
    <property type="match status" value="1"/>
</dbReference>
<dbReference type="GO" id="GO:0008270">
    <property type="term" value="F:zinc ion binding"/>
    <property type="evidence" value="ECO:0007669"/>
    <property type="project" value="UniProtKB-KW"/>
</dbReference>
<evidence type="ECO:0000259" key="5">
    <source>
        <dbReference type="PROSITE" id="PS51133"/>
    </source>
</evidence>
<organism evidence="6">
    <name type="scientific">marine sediment metagenome</name>
    <dbReference type="NCBI Taxonomy" id="412755"/>
    <lineage>
        <taxon>unclassified sequences</taxon>
        <taxon>metagenomes</taxon>
        <taxon>ecological metagenomes</taxon>
    </lineage>
</organism>
<proteinExistence type="predicted"/>
<protein>
    <recommendedName>
        <fullName evidence="5">TFIIS-type domain-containing protein</fullName>
    </recommendedName>
</protein>
<dbReference type="PIRSF" id="PIRSF005586">
    <property type="entry name" value="RNApol_RpoM"/>
    <property type="match status" value="1"/>
</dbReference>
<evidence type="ECO:0000256" key="1">
    <source>
        <dbReference type="ARBA" id="ARBA00022723"/>
    </source>
</evidence>
<name>X1SU41_9ZZZZ</name>
<keyword evidence="4" id="KW-0804">Transcription</keyword>
<sequence>MLFCPKCRGLLVPKKEGSKRIMACSKCSFKSKETKGAEIKEKIEKPKEKLQVVEKEEQTMPLVDRECPKCGHNKAYFWEIQTRASDEPATQFFKCEKCKHTWRHYD</sequence>
<dbReference type="Pfam" id="PF01096">
    <property type="entry name" value="Zn_ribbon_TFIIS"/>
    <property type="match status" value="1"/>
</dbReference>
<dbReference type="NCBIfam" id="TIGR01384">
    <property type="entry name" value="TFS_arch"/>
    <property type="match status" value="1"/>
</dbReference>
<reference evidence="6" key="1">
    <citation type="journal article" date="2014" name="Front. Microbiol.">
        <title>High frequency of phylogenetically diverse reductive dehalogenase-homologous genes in deep subseafloor sedimentary metagenomes.</title>
        <authorList>
            <person name="Kawai M."/>
            <person name="Futagami T."/>
            <person name="Toyoda A."/>
            <person name="Takaki Y."/>
            <person name="Nishi S."/>
            <person name="Hori S."/>
            <person name="Arai W."/>
            <person name="Tsubouchi T."/>
            <person name="Morono Y."/>
            <person name="Uchiyama I."/>
            <person name="Ito T."/>
            <person name="Fujiyama A."/>
            <person name="Inagaki F."/>
            <person name="Takami H."/>
        </authorList>
    </citation>
    <scope>NUCLEOTIDE SEQUENCE</scope>
    <source>
        <strain evidence="6">Expedition CK06-06</strain>
    </source>
</reference>
<dbReference type="GO" id="GO:0006355">
    <property type="term" value="P:regulation of DNA-templated transcription"/>
    <property type="evidence" value="ECO:0007669"/>
    <property type="project" value="InterPro"/>
</dbReference>
<gene>
    <name evidence="6" type="ORF">S12H4_14535</name>
</gene>
<dbReference type="CDD" id="cd00656">
    <property type="entry name" value="Zn-ribbon"/>
    <property type="match status" value="1"/>
</dbReference>
<dbReference type="PANTHER" id="PTHR11239">
    <property type="entry name" value="DNA-DIRECTED RNA POLYMERASE"/>
    <property type="match status" value="1"/>
</dbReference>